<dbReference type="SUPFAM" id="SSF53822">
    <property type="entry name" value="Periplasmic binding protein-like I"/>
    <property type="match status" value="1"/>
</dbReference>
<gene>
    <name evidence="4" type="ORF">DM867_02840</name>
    <name evidence="5" type="ORF">DMP03_04805</name>
    <name evidence="6" type="ORF">DP108_02710</name>
</gene>
<protein>
    <submittedName>
        <fullName evidence="5">ABC transporter substrate-binding protein</fullName>
    </submittedName>
</protein>
<evidence type="ECO:0000313" key="7">
    <source>
        <dbReference type="Proteomes" id="UP000326207"/>
    </source>
</evidence>
<comment type="caution">
    <text evidence="5">The sequence shown here is derived from an EMBL/GenBank/DDBJ whole genome shotgun (WGS) entry which is preliminary data.</text>
</comment>
<evidence type="ECO:0000256" key="2">
    <source>
        <dbReference type="SAM" id="MobiDB-lite"/>
    </source>
</evidence>
<evidence type="ECO:0000313" key="6">
    <source>
        <dbReference type="EMBL" id="KAB7520177.1"/>
    </source>
</evidence>
<proteinExistence type="predicted"/>
<name>A0A5N5UGW2_9EURY</name>
<evidence type="ECO:0000313" key="4">
    <source>
        <dbReference type="EMBL" id="KAB7516094.1"/>
    </source>
</evidence>
<accession>A0A5N5UGW2</accession>
<evidence type="ECO:0000256" key="1">
    <source>
        <dbReference type="ARBA" id="ARBA00022729"/>
    </source>
</evidence>
<accession>A0A5N5UMN7</accession>
<dbReference type="InterPro" id="IPR028081">
    <property type="entry name" value="Leu-bd"/>
</dbReference>
<evidence type="ECO:0000313" key="8">
    <source>
        <dbReference type="Proteomes" id="UP000326302"/>
    </source>
</evidence>
<dbReference type="InterPro" id="IPR028082">
    <property type="entry name" value="Peripla_BP_I"/>
</dbReference>
<dbReference type="EMBL" id="QKKZ01000001">
    <property type="protein sequence ID" value="KAB7516094.1"/>
    <property type="molecule type" value="Genomic_DNA"/>
</dbReference>
<evidence type="ECO:0000313" key="9">
    <source>
        <dbReference type="Proteomes" id="UP000326865"/>
    </source>
</evidence>
<feature type="compositionally biased region" description="Polar residues" evidence="2">
    <location>
        <begin position="56"/>
        <end position="67"/>
    </location>
</feature>
<accession>A0A5N5UBP7</accession>
<feature type="region of interest" description="Disordered" evidence="2">
    <location>
        <begin position="25"/>
        <end position="67"/>
    </location>
</feature>
<dbReference type="PANTHER" id="PTHR30483:SF6">
    <property type="entry name" value="PERIPLASMIC BINDING PROTEIN OF ABC TRANSPORTER FOR NATURAL AMINO ACIDS"/>
    <property type="match status" value="1"/>
</dbReference>
<keyword evidence="9" id="KW-1185">Reference proteome</keyword>
<dbReference type="Gene3D" id="3.40.50.2300">
    <property type="match status" value="2"/>
</dbReference>
<dbReference type="Proteomes" id="UP000326207">
    <property type="component" value="Unassembled WGS sequence"/>
</dbReference>
<organism evidence="5 8">
    <name type="scientific">Halosegnis rubeus</name>
    <dbReference type="NCBI Taxonomy" id="2212850"/>
    <lineage>
        <taxon>Archaea</taxon>
        <taxon>Methanobacteriati</taxon>
        <taxon>Methanobacteriota</taxon>
        <taxon>Stenosarchaea group</taxon>
        <taxon>Halobacteria</taxon>
        <taxon>Halobacteriales</taxon>
        <taxon>Natronomonadaceae</taxon>
        <taxon>Halosegnis</taxon>
    </lineage>
</organism>
<dbReference type="Proteomes" id="UP000326865">
    <property type="component" value="Unassembled WGS sequence"/>
</dbReference>
<sequence>MTERPIDRRTVLGITGAGAVTLAAGCVSTTDEETPTDSSGGGGNGDSGGDEDTATDSDGSSGPYSIGVVNSQTGSLSAFGERNARGLELALRDVNETTIGGRELDAIGEDSESTSSSGVSAAQKLVNQDGVPFLIGAVGSGVSLAIYESVVDGTDVVQLSQNSTGTDLTNYPGLLRMSPPGGVQSSALASLVDADDHDSVALAWVNNDYGQGLAETFRSEWGGDIVYDEPHDQGASSYSSVVSSMANSGADAWVFITYQPEFTTMAQEAYSNGYEAPYYGADSVQGSDVLDSTPEGSLEGMQVVVPSAAIDQDNYQQFAADFESEYGQQPTSWAAFMYDCVVTAALSIATADEFTGSALQETVRDVTRPEGEEVFTFDEAMEVLGEDGTADDIDYQGVSGPIDFDENGDPVGFLQVLTVQDHEYVQTDTVQG</sequence>
<dbReference type="OrthoDB" id="21336at2157"/>
<dbReference type="EMBL" id="QJOW01000002">
    <property type="protein sequence ID" value="KAB7516692.1"/>
    <property type="molecule type" value="Genomic_DNA"/>
</dbReference>
<dbReference type="Pfam" id="PF13458">
    <property type="entry name" value="Peripla_BP_6"/>
    <property type="match status" value="1"/>
</dbReference>
<evidence type="ECO:0000313" key="5">
    <source>
        <dbReference type="EMBL" id="KAB7516692.1"/>
    </source>
</evidence>
<dbReference type="InterPro" id="IPR051010">
    <property type="entry name" value="BCAA_transport"/>
</dbReference>
<dbReference type="RefSeq" id="WP_152119579.1">
    <property type="nucleotide sequence ID" value="NZ_QJOW01000002.1"/>
</dbReference>
<dbReference type="CDD" id="cd06346">
    <property type="entry name" value="PBP1_ABC_ligand_binding-like"/>
    <property type="match status" value="1"/>
</dbReference>
<dbReference type="EMBL" id="QMDY01000001">
    <property type="protein sequence ID" value="KAB7520177.1"/>
    <property type="molecule type" value="Genomic_DNA"/>
</dbReference>
<dbReference type="AlphaFoldDB" id="A0A5N5UGW2"/>
<dbReference type="PROSITE" id="PS51257">
    <property type="entry name" value="PROKAR_LIPOPROTEIN"/>
    <property type="match status" value="1"/>
</dbReference>
<dbReference type="Proteomes" id="UP000326302">
    <property type="component" value="Unassembled WGS sequence"/>
</dbReference>
<keyword evidence="1" id="KW-0732">Signal</keyword>
<reference evidence="7 8" key="1">
    <citation type="submission" date="2019-10" db="EMBL/GenBank/DDBJ databases">
        <title>Unraveling microbial dark matter from salterns through culturing: the case of the genus Halosegnis.</title>
        <authorList>
            <person name="Duran-Viseras A."/>
            <person name="Andrei A.-S."/>
            <person name="Vera-Gargallo B."/>
            <person name="Ghai R."/>
            <person name="Sanchez-Porro C."/>
            <person name="Ventosa A."/>
        </authorList>
    </citation>
    <scope>NUCLEOTIDE SEQUENCE [LARGE SCALE GENOMIC DNA]</scope>
    <source>
        <strain evidence="5 8">F17-44</strain>
        <strain evidence="4 9">F18-79</strain>
        <strain evidence="6 7">F19-13</strain>
    </source>
</reference>
<dbReference type="PANTHER" id="PTHR30483">
    <property type="entry name" value="LEUCINE-SPECIFIC-BINDING PROTEIN"/>
    <property type="match status" value="1"/>
</dbReference>
<feature type="domain" description="Leucine-binding protein" evidence="3">
    <location>
        <begin position="64"/>
        <end position="367"/>
    </location>
</feature>
<evidence type="ECO:0000259" key="3">
    <source>
        <dbReference type="Pfam" id="PF13458"/>
    </source>
</evidence>